<evidence type="ECO:0000313" key="3">
    <source>
        <dbReference type="Proteomes" id="UP001165378"/>
    </source>
</evidence>
<name>A0AA41U0J6_9ACTN</name>
<protein>
    <submittedName>
        <fullName evidence="2">Uncharacterized protein</fullName>
    </submittedName>
</protein>
<dbReference type="AlphaFoldDB" id="A0AA41U0J6"/>
<keyword evidence="1" id="KW-1133">Transmembrane helix</keyword>
<gene>
    <name evidence="2" type="ORF">LZ495_15745</name>
</gene>
<comment type="caution">
    <text evidence="2">The sequence shown here is derived from an EMBL/GenBank/DDBJ whole genome shotgun (WGS) entry which is preliminary data.</text>
</comment>
<organism evidence="2 3">
    <name type="scientific">Yinghuangia soli</name>
    <dbReference type="NCBI Taxonomy" id="2908204"/>
    <lineage>
        <taxon>Bacteria</taxon>
        <taxon>Bacillati</taxon>
        <taxon>Actinomycetota</taxon>
        <taxon>Actinomycetes</taxon>
        <taxon>Kitasatosporales</taxon>
        <taxon>Streptomycetaceae</taxon>
        <taxon>Yinghuangia</taxon>
    </lineage>
</organism>
<keyword evidence="3" id="KW-1185">Reference proteome</keyword>
<proteinExistence type="predicted"/>
<feature type="transmembrane region" description="Helical" evidence="1">
    <location>
        <begin position="6"/>
        <end position="26"/>
    </location>
</feature>
<dbReference type="RefSeq" id="WP_235052814.1">
    <property type="nucleotide sequence ID" value="NZ_JAKFHA010000007.1"/>
</dbReference>
<accession>A0AA41U0J6</accession>
<reference evidence="2" key="1">
    <citation type="submission" date="2022-01" db="EMBL/GenBank/DDBJ databases">
        <title>Genome-Based Taxonomic Classification of the Phylum Actinobacteria.</title>
        <authorList>
            <person name="Gao Y."/>
        </authorList>
    </citation>
    <scope>NUCLEOTIDE SEQUENCE</scope>
    <source>
        <strain evidence="2">KLBMP 8922</strain>
    </source>
</reference>
<keyword evidence="1" id="KW-0812">Transmembrane</keyword>
<evidence type="ECO:0000256" key="1">
    <source>
        <dbReference type="SAM" id="Phobius"/>
    </source>
</evidence>
<evidence type="ECO:0000313" key="2">
    <source>
        <dbReference type="EMBL" id="MCF2528661.1"/>
    </source>
</evidence>
<sequence>MDPFTLALVWSLGGAAALVVLGLLTWGTVRRWITRRSAVGDYAELLQRRLESGEYVVVAGVFAADGTQRAAQTWQVDSIDDALAARLGKPGEAIRVQT</sequence>
<keyword evidence="1" id="KW-0472">Membrane</keyword>
<dbReference type="Proteomes" id="UP001165378">
    <property type="component" value="Unassembled WGS sequence"/>
</dbReference>
<dbReference type="EMBL" id="JAKFHA010000007">
    <property type="protein sequence ID" value="MCF2528661.1"/>
    <property type="molecule type" value="Genomic_DNA"/>
</dbReference>